<evidence type="ECO:0000256" key="1">
    <source>
        <dbReference type="ARBA" id="ARBA00022603"/>
    </source>
</evidence>
<evidence type="ECO:0000313" key="5">
    <source>
        <dbReference type="Proteomes" id="UP000652176"/>
    </source>
</evidence>
<dbReference type="InterPro" id="IPR029063">
    <property type="entry name" value="SAM-dependent_MTases_sf"/>
</dbReference>
<dbReference type="RefSeq" id="WP_192373715.1">
    <property type="nucleotide sequence ID" value="NZ_CAJHIV010000001.1"/>
</dbReference>
<dbReference type="Pfam" id="PF13649">
    <property type="entry name" value="Methyltransf_25"/>
    <property type="match status" value="1"/>
</dbReference>
<name>A0ABR9CWT3_9GAMM</name>
<keyword evidence="2" id="KW-0808">Transferase</keyword>
<feature type="domain" description="Methyltransferase" evidence="3">
    <location>
        <begin position="53"/>
        <end position="153"/>
    </location>
</feature>
<gene>
    <name evidence="4" type="ORF">IE877_05480</name>
</gene>
<dbReference type="PANTHER" id="PTHR43861">
    <property type="entry name" value="TRANS-ACONITATE 2-METHYLTRANSFERASE-RELATED"/>
    <property type="match status" value="1"/>
</dbReference>
<comment type="caution">
    <text evidence="4">The sequence shown here is derived from an EMBL/GenBank/DDBJ whole genome shotgun (WGS) entry which is preliminary data.</text>
</comment>
<organism evidence="4 5">
    <name type="scientific">Methylomonas albis</name>
    <dbReference type="NCBI Taxonomy" id="1854563"/>
    <lineage>
        <taxon>Bacteria</taxon>
        <taxon>Pseudomonadati</taxon>
        <taxon>Pseudomonadota</taxon>
        <taxon>Gammaproteobacteria</taxon>
        <taxon>Methylococcales</taxon>
        <taxon>Methylococcaceae</taxon>
        <taxon>Methylomonas</taxon>
    </lineage>
</organism>
<protein>
    <submittedName>
        <fullName evidence="4">Class I SAM-dependent methyltransferase</fullName>
    </submittedName>
</protein>
<dbReference type="InterPro" id="IPR041698">
    <property type="entry name" value="Methyltransf_25"/>
</dbReference>
<dbReference type="SUPFAM" id="SSF53335">
    <property type="entry name" value="S-adenosyl-L-methionine-dependent methyltransferases"/>
    <property type="match status" value="1"/>
</dbReference>
<evidence type="ECO:0000256" key="2">
    <source>
        <dbReference type="ARBA" id="ARBA00022679"/>
    </source>
</evidence>
<dbReference type="EMBL" id="JACXSS010000001">
    <property type="protein sequence ID" value="MBD9355334.1"/>
    <property type="molecule type" value="Genomic_DNA"/>
</dbReference>
<dbReference type="CDD" id="cd02440">
    <property type="entry name" value="AdoMet_MTases"/>
    <property type="match status" value="1"/>
</dbReference>
<dbReference type="PANTHER" id="PTHR43861:SF1">
    <property type="entry name" value="TRANS-ACONITATE 2-METHYLTRANSFERASE"/>
    <property type="match status" value="1"/>
</dbReference>
<dbReference type="Proteomes" id="UP000652176">
    <property type="component" value="Unassembled WGS sequence"/>
</dbReference>
<dbReference type="GO" id="GO:0008168">
    <property type="term" value="F:methyltransferase activity"/>
    <property type="evidence" value="ECO:0007669"/>
    <property type="project" value="UniProtKB-KW"/>
</dbReference>
<keyword evidence="1 4" id="KW-0489">Methyltransferase</keyword>
<sequence length="243" mass="27171">MTTDKPFDAMFSGVIGQEYQMLKLICPFATEMSRLVGEIVGAYCERQNTQQTVVELGGGTGITTLAILSAADNLKVLSVDNEPIMQSQAQQSLRDWVAADRLSFSSDDALSALQALPSDSVDILASAYTLHNFHIDYRRQVLAEIYRVLKPGGQFVNGDRYALDDISVHTRSTQREVGGYFKVLTEINRLDLLEHWIVHLFNDESENHVMRESVALAQMADVGFREIELQQRMEVNALVTAIK</sequence>
<proteinExistence type="predicted"/>
<reference evidence="4 5" key="1">
    <citation type="submission" date="2020-09" db="EMBL/GenBank/DDBJ databases">
        <title>Methylomonas albis sp. nov. and Methylomonas fluvii sp. nov.: Two cold-adapted methanotrophs from the River Elbe and an amended description of Methylovulum psychrotolerans strain Eb1.</title>
        <authorList>
            <person name="Bussmann I.K."/>
            <person name="Klings K.-W."/>
            <person name="Warnstedt J."/>
            <person name="Hoppert M."/>
            <person name="Saborowski A."/>
            <person name="Horn F."/>
            <person name="Liebner S."/>
        </authorList>
    </citation>
    <scope>NUCLEOTIDE SEQUENCE [LARGE SCALE GENOMIC DNA]</scope>
    <source>
        <strain evidence="4 5">EbA</strain>
    </source>
</reference>
<accession>A0ABR9CWT3</accession>
<dbReference type="GO" id="GO:0032259">
    <property type="term" value="P:methylation"/>
    <property type="evidence" value="ECO:0007669"/>
    <property type="project" value="UniProtKB-KW"/>
</dbReference>
<evidence type="ECO:0000259" key="3">
    <source>
        <dbReference type="Pfam" id="PF13649"/>
    </source>
</evidence>
<evidence type="ECO:0000313" key="4">
    <source>
        <dbReference type="EMBL" id="MBD9355334.1"/>
    </source>
</evidence>
<dbReference type="Gene3D" id="3.40.50.150">
    <property type="entry name" value="Vaccinia Virus protein VP39"/>
    <property type="match status" value="1"/>
</dbReference>
<keyword evidence="5" id="KW-1185">Reference proteome</keyword>